<reference evidence="7" key="1">
    <citation type="submission" date="2023-03" db="EMBL/GenBank/DDBJ databases">
        <title>Massive genome expansion in bonnet fungi (Mycena s.s.) driven by repeated elements and novel gene families across ecological guilds.</title>
        <authorList>
            <consortium name="Lawrence Berkeley National Laboratory"/>
            <person name="Harder C.B."/>
            <person name="Miyauchi S."/>
            <person name="Viragh M."/>
            <person name="Kuo A."/>
            <person name="Thoen E."/>
            <person name="Andreopoulos B."/>
            <person name="Lu D."/>
            <person name="Skrede I."/>
            <person name="Drula E."/>
            <person name="Henrissat B."/>
            <person name="Morin E."/>
            <person name="Kohler A."/>
            <person name="Barry K."/>
            <person name="LaButti K."/>
            <person name="Morin E."/>
            <person name="Salamov A."/>
            <person name="Lipzen A."/>
            <person name="Mereny Z."/>
            <person name="Hegedus B."/>
            <person name="Baldrian P."/>
            <person name="Stursova M."/>
            <person name="Weitz H."/>
            <person name="Taylor A."/>
            <person name="Grigoriev I.V."/>
            <person name="Nagy L.G."/>
            <person name="Martin F."/>
            <person name="Kauserud H."/>
        </authorList>
    </citation>
    <scope>NUCLEOTIDE SEQUENCE</scope>
    <source>
        <strain evidence="7">9284</strain>
    </source>
</reference>
<evidence type="ECO:0000256" key="6">
    <source>
        <dbReference type="SAM" id="Phobius"/>
    </source>
</evidence>
<keyword evidence="3 6" id="KW-1133">Transmembrane helix</keyword>
<feature type="compositionally biased region" description="Polar residues" evidence="5">
    <location>
        <begin position="308"/>
        <end position="317"/>
    </location>
</feature>
<organism evidence="7 8">
    <name type="scientific">Roridomyces roridus</name>
    <dbReference type="NCBI Taxonomy" id="1738132"/>
    <lineage>
        <taxon>Eukaryota</taxon>
        <taxon>Fungi</taxon>
        <taxon>Dikarya</taxon>
        <taxon>Basidiomycota</taxon>
        <taxon>Agaricomycotina</taxon>
        <taxon>Agaricomycetes</taxon>
        <taxon>Agaricomycetidae</taxon>
        <taxon>Agaricales</taxon>
        <taxon>Marasmiineae</taxon>
        <taxon>Mycenaceae</taxon>
        <taxon>Roridomyces</taxon>
    </lineage>
</organism>
<evidence type="ECO:0000256" key="2">
    <source>
        <dbReference type="ARBA" id="ARBA00022692"/>
    </source>
</evidence>
<feature type="transmembrane region" description="Helical" evidence="6">
    <location>
        <begin position="78"/>
        <end position="102"/>
    </location>
</feature>
<evidence type="ECO:0000256" key="1">
    <source>
        <dbReference type="ARBA" id="ARBA00004141"/>
    </source>
</evidence>
<dbReference type="Proteomes" id="UP001221142">
    <property type="component" value="Unassembled WGS sequence"/>
</dbReference>
<dbReference type="AlphaFoldDB" id="A0AAD7FWB1"/>
<proteinExistence type="predicted"/>
<feature type="region of interest" description="Disordered" evidence="5">
    <location>
        <begin position="297"/>
        <end position="317"/>
    </location>
</feature>
<accession>A0AAD7FWB1</accession>
<feature type="transmembrane region" description="Helical" evidence="6">
    <location>
        <begin position="39"/>
        <end position="58"/>
    </location>
</feature>
<protein>
    <submittedName>
        <fullName evidence="7">Uncharacterized protein</fullName>
    </submittedName>
</protein>
<keyword evidence="8" id="KW-1185">Reference proteome</keyword>
<comment type="caution">
    <text evidence="7">The sequence shown here is derived from an EMBL/GenBank/DDBJ whole genome shotgun (WGS) entry which is preliminary data.</text>
</comment>
<feature type="transmembrane region" description="Helical" evidence="6">
    <location>
        <begin position="225"/>
        <end position="247"/>
    </location>
</feature>
<dbReference type="PANTHER" id="PTHR23112:SF0">
    <property type="entry name" value="TRANSMEMBRANE PROTEIN 116"/>
    <property type="match status" value="1"/>
</dbReference>
<name>A0AAD7FWB1_9AGAR</name>
<dbReference type="PANTHER" id="PTHR23112">
    <property type="entry name" value="G PROTEIN-COUPLED RECEPTOR 157-RELATED"/>
    <property type="match status" value="1"/>
</dbReference>
<evidence type="ECO:0000256" key="4">
    <source>
        <dbReference type="ARBA" id="ARBA00023136"/>
    </source>
</evidence>
<dbReference type="GO" id="GO:0004930">
    <property type="term" value="F:G protein-coupled receptor activity"/>
    <property type="evidence" value="ECO:0007669"/>
    <property type="project" value="TreeGrafter"/>
</dbReference>
<evidence type="ECO:0000256" key="5">
    <source>
        <dbReference type="SAM" id="MobiDB-lite"/>
    </source>
</evidence>
<keyword evidence="2 6" id="KW-0812">Transmembrane</keyword>
<keyword evidence="4 6" id="KW-0472">Membrane</keyword>
<gene>
    <name evidence="7" type="ORF">FB45DRAFT_1019084</name>
</gene>
<evidence type="ECO:0000256" key="3">
    <source>
        <dbReference type="ARBA" id="ARBA00022989"/>
    </source>
</evidence>
<sequence>MDNHTRELIIGLTCSGLILNVLLLVAFAYTAWNPVSRVFLNRVSFRLLIYAIIANLVFEATSFPGVNDPGLGCAASAFLSASALLFSSCMFCCMAINLQLVLIHGMNGIFMEKYYILFSLLLTFSCTLATLGSGHFGFSTLNNTCWFTASSPNEQIRWLIGAQWAWILCMAFTEVVLFLVLVWYILRQQRASITHCTADPTYLATSRMETTIAPIVQYRVIILRIGLYPILSCTLNCFGIILDLYLIRKPAGLETIRGLDLLSLCIYSLRPLFYGFLAATDPAFLRALRGALCSPTPDPTFQEEKSTSSRPPSSLFQPQQIKTKRFSATTQALVHVDLGFEKFVDGASVPVSFRLGTETETESSDSGGSMRRPSVCTVGDLPELGEVVEMCRTADLREQLDLDVPPPSDAEVGLPCDVQIELSATDESRRGSYISEFEQQISFDICTLLGMYFYSKNTKLNVCQNQSMYSRRLDKYYNEYVKDVRDDMIRVQDVQSRLLFRIA</sequence>
<feature type="transmembrane region" description="Helical" evidence="6">
    <location>
        <begin position="6"/>
        <end position="32"/>
    </location>
</feature>
<dbReference type="GO" id="GO:0005886">
    <property type="term" value="C:plasma membrane"/>
    <property type="evidence" value="ECO:0007669"/>
    <property type="project" value="TreeGrafter"/>
</dbReference>
<dbReference type="EMBL" id="JARKIF010000002">
    <property type="protein sequence ID" value="KAJ7646789.1"/>
    <property type="molecule type" value="Genomic_DNA"/>
</dbReference>
<feature type="transmembrane region" description="Helical" evidence="6">
    <location>
        <begin position="158"/>
        <end position="186"/>
    </location>
</feature>
<evidence type="ECO:0000313" key="8">
    <source>
        <dbReference type="Proteomes" id="UP001221142"/>
    </source>
</evidence>
<evidence type="ECO:0000313" key="7">
    <source>
        <dbReference type="EMBL" id="KAJ7646789.1"/>
    </source>
</evidence>
<dbReference type="GO" id="GO:0007189">
    <property type="term" value="P:adenylate cyclase-activating G protein-coupled receptor signaling pathway"/>
    <property type="evidence" value="ECO:0007669"/>
    <property type="project" value="TreeGrafter"/>
</dbReference>
<comment type="subcellular location">
    <subcellularLocation>
        <location evidence="1">Membrane</location>
        <topology evidence="1">Multi-pass membrane protein</topology>
    </subcellularLocation>
</comment>
<feature type="transmembrane region" description="Helical" evidence="6">
    <location>
        <begin position="114"/>
        <end position="138"/>
    </location>
</feature>